<evidence type="ECO:0000313" key="2">
    <source>
        <dbReference type="EMBL" id="BDG60704.1"/>
    </source>
</evidence>
<evidence type="ECO:0000256" key="1">
    <source>
        <dbReference type="SAM" id="SignalP"/>
    </source>
</evidence>
<sequence length="408" mass="45023">MKARRIVAAAVTAAAAAATLATPAQAVSFNPVPVATDKELHLPAGYRYQILMEEDDPTSDGQRFGGMADLTVYLPIYGSELGRLWVNHETTPGGGSLLTVARNADGTWTVLHSERVDFSAAGGTWNNCAGNVTPWGTVLIAEEYPPQDVKEIPAGLAANPKLYGWMVEFDPVTRQVRKHFSMGRFSHEGAVVMPDRRTVYMGDDFRGGLIFKFVADREGDLSSGQLYALDARNRRWIEIPRDPAALGDARRYGLEHGATPFNRPEEIEYNPKDGMLYFAETGDNKKQGVEKYGRIWKLNPQTLELTPFVDGGPGTGLFNPDNLAVDGEGNLWIFEDKYEEFMPPAGAQYGNNHVWVADRTRKLKRFATIPLGAEGTGPFFTPDYKTLFFSIQHPDAPWRSSVVAVTGF</sequence>
<dbReference type="PANTHER" id="PTHR35399">
    <property type="entry name" value="SLR8030 PROTEIN"/>
    <property type="match status" value="1"/>
</dbReference>
<dbReference type="Proteomes" id="UP001163687">
    <property type="component" value="Chromosome"/>
</dbReference>
<dbReference type="EMBL" id="AP025628">
    <property type="protein sequence ID" value="BDG60704.1"/>
    <property type="molecule type" value="Genomic_DNA"/>
</dbReference>
<name>A0AA35CJY7_9FIRM</name>
<evidence type="ECO:0008006" key="4">
    <source>
        <dbReference type="Google" id="ProtNLM"/>
    </source>
</evidence>
<dbReference type="InterPro" id="IPR011042">
    <property type="entry name" value="6-blade_b-propeller_TolB-like"/>
</dbReference>
<reference evidence="2" key="1">
    <citation type="submission" date="2022-03" db="EMBL/GenBank/DDBJ databases">
        <title>Complete genome sequence of Caldinitratiruptor microaerophilus.</title>
        <authorList>
            <person name="Mukaiyama R."/>
            <person name="Nishiyama T."/>
            <person name="Ueda K."/>
        </authorList>
    </citation>
    <scope>NUCLEOTIDE SEQUENCE</scope>
    <source>
        <strain evidence="2">JCM 16183</strain>
    </source>
</reference>
<organism evidence="2 3">
    <name type="scientific">Caldinitratiruptor microaerophilus</name>
    <dbReference type="NCBI Taxonomy" id="671077"/>
    <lineage>
        <taxon>Bacteria</taxon>
        <taxon>Bacillati</taxon>
        <taxon>Bacillota</taxon>
        <taxon>Clostridia</taxon>
        <taxon>Eubacteriales</taxon>
        <taxon>Symbiobacteriaceae</taxon>
        <taxon>Caldinitratiruptor</taxon>
    </lineage>
</organism>
<keyword evidence="1" id="KW-0732">Signal</keyword>
<dbReference type="SUPFAM" id="SSF63829">
    <property type="entry name" value="Calcium-dependent phosphotriesterase"/>
    <property type="match status" value="1"/>
</dbReference>
<proteinExistence type="predicted"/>
<dbReference type="KEGG" id="cmic:caldi_17940"/>
<evidence type="ECO:0000313" key="3">
    <source>
        <dbReference type="Proteomes" id="UP001163687"/>
    </source>
</evidence>
<dbReference type="AlphaFoldDB" id="A0AA35CJY7"/>
<dbReference type="InterPro" id="IPR008557">
    <property type="entry name" value="PhoX"/>
</dbReference>
<dbReference type="Gene3D" id="2.120.10.30">
    <property type="entry name" value="TolB, C-terminal domain"/>
    <property type="match status" value="1"/>
</dbReference>
<dbReference type="RefSeq" id="WP_264841405.1">
    <property type="nucleotide sequence ID" value="NZ_AP025628.1"/>
</dbReference>
<dbReference type="Pfam" id="PF05787">
    <property type="entry name" value="PhoX"/>
    <property type="match status" value="2"/>
</dbReference>
<feature type="chain" id="PRO_5041345866" description="DUF839 domain-containing protein" evidence="1">
    <location>
        <begin position="27"/>
        <end position="408"/>
    </location>
</feature>
<accession>A0AA35CJY7</accession>
<protein>
    <recommendedName>
        <fullName evidence="4">DUF839 domain-containing protein</fullName>
    </recommendedName>
</protein>
<dbReference type="PANTHER" id="PTHR35399:SF2">
    <property type="entry name" value="DUF839 DOMAIN-CONTAINING PROTEIN"/>
    <property type="match status" value="1"/>
</dbReference>
<gene>
    <name evidence="2" type="ORF">caldi_17940</name>
</gene>
<feature type="signal peptide" evidence="1">
    <location>
        <begin position="1"/>
        <end position="26"/>
    </location>
</feature>
<keyword evidence="3" id="KW-1185">Reference proteome</keyword>